<dbReference type="EMBL" id="FOLD01000003">
    <property type="protein sequence ID" value="SFC00404.1"/>
    <property type="molecule type" value="Genomic_DNA"/>
</dbReference>
<feature type="transmembrane region" description="Helical" evidence="1">
    <location>
        <begin position="429"/>
        <end position="449"/>
    </location>
</feature>
<gene>
    <name evidence="2" type="ORF">SAMN05216204_10348</name>
</gene>
<sequence>MSAKKVNHTSNAAAQEVCIDLPGESVQCWRSSDKVKVILRKHRDVIFDINLKKGALYTVVSKSQFYSPREKKLLRQVEFSDGEKFHIWVGREFKGSLVLSVSGTVLGQYNVVELDPTNYGTDPKEKPEPLLVTLATREQASASSTTAGPLNVVQNQLDIFALLNPKLPLLANMSSTRFDYSYPSDPPDVREYVAVADVHPAEIRADVLRQLETGPVSGKPSELLSGAAQTKGNSHLYKALGAVASTISGNDFVTSTVFKESAGYLQEHIRSMDKILMMVRIEKKAKGQYRAIFKGKPVSKVVAAALAGKTAKTVHQNVVLGSKASSFIDGGFAKSGKAGYGARRIMLTATENFKGGVKIQIIGTVIDLFVDVHTVYFDEKGSKDLSELLGRAGVSIAKAGLTAVMGSVFAASGIAMVTAGATIAGLTAAPVIAVVAVVVGGYILAGIIVDKLDDGFKIKHSIAEASR</sequence>
<keyword evidence="1" id="KW-0472">Membrane</keyword>
<dbReference type="RefSeq" id="WP_091871380.1">
    <property type="nucleotide sequence ID" value="NZ_FOLD01000003.1"/>
</dbReference>
<dbReference type="OrthoDB" id="8756533at2"/>
<dbReference type="STRING" id="1164594.SAMN05216204_10348"/>
<proteinExistence type="predicted"/>
<keyword evidence="1" id="KW-0812">Transmembrane</keyword>
<keyword evidence="3" id="KW-1185">Reference proteome</keyword>
<evidence type="ECO:0000313" key="3">
    <source>
        <dbReference type="Proteomes" id="UP000198639"/>
    </source>
</evidence>
<organism evidence="2 3">
    <name type="scientific">Massilia yuzhufengensis</name>
    <dbReference type="NCBI Taxonomy" id="1164594"/>
    <lineage>
        <taxon>Bacteria</taxon>
        <taxon>Pseudomonadati</taxon>
        <taxon>Pseudomonadota</taxon>
        <taxon>Betaproteobacteria</taxon>
        <taxon>Burkholderiales</taxon>
        <taxon>Oxalobacteraceae</taxon>
        <taxon>Telluria group</taxon>
        <taxon>Massilia</taxon>
    </lineage>
</organism>
<dbReference type="Proteomes" id="UP000198639">
    <property type="component" value="Unassembled WGS sequence"/>
</dbReference>
<evidence type="ECO:0000313" key="2">
    <source>
        <dbReference type="EMBL" id="SFC00404.1"/>
    </source>
</evidence>
<dbReference type="AlphaFoldDB" id="A0A1I1FM45"/>
<reference evidence="3" key="1">
    <citation type="submission" date="2016-10" db="EMBL/GenBank/DDBJ databases">
        <authorList>
            <person name="Varghese N."/>
            <person name="Submissions S."/>
        </authorList>
    </citation>
    <scope>NUCLEOTIDE SEQUENCE [LARGE SCALE GENOMIC DNA]</scope>
    <source>
        <strain evidence="3">CGMCC 1.12041</strain>
    </source>
</reference>
<keyword evidence="1" id="KW-1133">Transmembrane helix</keyword>
<feature type="transmembrane region" description="Helical" evidence="1">
    <location>
        <begin position="401"/>
        <end position="423"/>
    </location>
</feature>
<evidence type="ECO:0000256" key="1">
    <source>
        <dbReference type="SAM" id="Phobius"/>
    </source>
</evidence>
<name>A0A1I1FM45_9BURK</name>
<accession>A0A1I1FM45</accession>
<protein>
    <submittedName>
        <fullName evidence="2">Uncharacterized protein</fullName>
    </submittedName>
</protein>